<evidence type="ECO:0000313" key="2">
    <source>
        <dbReference type="EMBL" id="CBY40872.1"/>
    </source>
</evidence>
<evidence type="ECO:0000313" key="3">
    <source>
        <dbReference type="Proteomes" id="UP000001307"/>
    </source>
</evidence>
<organism evidence="1">
    <name type="scientific">Oikopleura dioica</name>
    <name type="common">Tunicate</name>
    <dbReference type="NCBI Taxonomy" id="34765"/>
    <lineage>
        <taxon>Eukaryota</taxon>
        <taxon>Metazoa</taxon>
        <taxon>Chordata</taxon>
        <taxon>Tunicata</taxon>
        <taxon>Appendicularia</taxon>
        <taxon>Copelata</taxon>
        <taxon>Oikopleuridae</taxon>
        <taxon>Oikopleura</taxon>
    </lineage>
</organism>
<gene>
    <name evidence="1" type="ORF">GSOID_T00003703001</name>
    <name evidence="2" type="ORF">GSOID_T00022913001</name>
</gene>
<evidence type="ECO:0000313" key="1">
    <source>
        <dbReference type="EMBL" id="CBY18835.1"/>
    </source>
</evidence>
<sequence>MIRLNRHLTSSVGRLARPRVGVTSDNMIIVMHHPVVDEIKYEDTVPLPLDKPATAEELGRKLLKAENIQGKNMEVHFHAKTFPTAEGYDVHTLDDLYPGGILGKTQAKNSVVLPEKLGKIYRNTPRQWSVHNWAFENRALANRPGKRRLERDPSL</sequence>
<keyword evidence="3" id="KW-1185">Reference proteome</keyword>
<reference evidence="1" key="1">
    <citation type="journal article" date="2010" name="Science">
        <title>Plasticity of animal genome architecture unmasked by rapid evolution of a pelagic tunicate.</title>
        <authorList>
            <person name="Denoeud F."/>
            <person name="Henriet S."/>
            <person name="Mungpakdee S."/>
            <person name="Aury J.M."/>
            <person name="Da Silva C."/>
            <person name="Brinkmann H."/>
            <person name="Mikhaleva J."/>
            <person name="Olsen L.C."/>
            <person name="Jubin C."/>
            <person name="Canestro C."/>
            <person name="Bouquet J.M."/>
            <person name="Danks G."/>
            <person name="Poulain J."/>
            <person name="Campsteijn C."/>
            <person name="Adamski M."/>
            <person name="Cross I."/>
            <person name="Yadetie F."/>
            <person name="Muffato M."/>
            <person name="Louis A."/>
            <person name="Butcher S."/>
            <person name="Tsagkogeorga G."/>
            <person name="Konrad A."/>
            <person name="Singh S."/>
            <person name="Jensen M.F."/>
            <person name="Cong E.H."/>
            <person name="Eikeseth-Otteraa H."/>
            <person name="Noel B."/>
            <person name="Anthouard V."/>
            <person name="Porcel B.M."/>
            <person name="Kachouri-Lafond R."/>
            <person name="Nishino A."/>
            <person name="Ugolini M."/>
            <person name="Chourrout P."/>
            <person name="Nishida H."/>
            <person name="Aasland R."/>
            <person name="Huzurbazar S."/>
            <person name="Westhof E."/>
            <person name="Delsuc F."/>
            <person name="Lehrach H."/>
            <person name="Reinhardt R."/>
            <person name="Weissenbach J."/>
            <person name="Roy S.W."/>
            <person name="Artiguenave F."/>
            <person name="Postlethwait J.H."/>
            <person name="Manak J.R."/>
            <person name="Thompson E.M."/>
            <person name="Jaillon O."/>
            <person name="Du Pasquier L."/>
            <person name="Boudinot P."/>
            <person name="Liberles D.A."/>
            <person name="Volff J.N."/>
            <person name="Philippe H."/>
            <person name="Lenhard B."/>
            <person name="Roest Crollius H."/>
            <person name="Wincker P."/>
            <person name="Chourrout D."/>
        </authorList>
    </citation>
    <scope>NUCLEOTIDE SEQUENCE [LARGE SCALE GENOMIC DNA]</scope>
</reference>
<dbReference type="Proteomes" id="UP000011014">
    <property type="component" value="Unassembled WGS sequence"/>
</dbReference>
<dbReference type="EMBL" id="FN653028">
    <property type="protein sequence ID" value="CBY18835.1"/>
    <property type="molecule type" value="Genomic_DNA"/>
</dbReference>
<dbReference type="EMBL" id="FN656154">
    <property type="protein sequence ID" value="CBY40872.1"/>
    <property type="molecule type" value="Genomic_DNA"/>
</dbReference>
<proteinExistence type="predicted"/>
<protein>
    <submittedName>
        <fullName evidence="1">Uncharacterized protein</fullName>
    </submittedName>
</protein>
<dbReference type="InParanoid" id="E4X812"/>
<accession>E4X812</accession>
<dbReference type="AlphaFoldDB" id="E4X812"/>
<dbReference type="Proteomes" id="UP000001307">
    <property type="component" value="Unassembled WGS sequence"/>
</dbReference>
<name>E4X812_OIKDI</name>